<dbReference type="PANTHER" id="PTHR43767:SF7">
    <property type="entry name" value="MEDIUM_LONG-CHAIN-FATTY-ACID--COA LIGASE FADD8"/>
    <property type="match status" value="1"/>
</dbReference>
<evidence type="ECO:0000259" key="2">
    <source>
        <dbReference type="Pfam" id="PF13193"/>
    </source>
</evidence>
<accession>A0A240TXZ9</accession>
<dbReference type="GO" id="GO:0016877">
    <property type="term" value="F:ligase activity, forming carbon-sulfur bonds"/>
    <property type="evidence" value="ECO:0007669"/>
    <property type="project" value="UniProtKB-ARBA"/>
</dbReference>
<dbReference type="InterPro" id="IPR000873">
    <property type="entry name" value="AMP-dep_synth/lig_dom"/>
</dbReference>
<dbReference type="InterPro" id="IPR042099">
    <property type="entry name" value="ANL_N_sf"/>
</dbReference>
<dbReference type="Proteomes" id="UP000194432">
    <property type="component" value="Chromosome 1"/>
</dbReference>
<dbReference type="InterPro" id="IPR025110">
    <property type="entry name" value="AMP-bd_C"/>
</dbReference>
<dbReference type="AlphaFoldDB" id="A0A240TXZ9"/>
<dbReference type="Pfam" id="PF13193">
    <property type="entry name" value="AMP-binding_C"/>
    <property type="match status" value="1"/>
</dbReference>
<evidence type="ECO:0000259" key="1">
    <source>
        <dbReference type="Pfam" id="PF00501"/>
    </source>
</evidence>
<dbReference type="Gene3D" id="3.40.50.12780">
    <property type="entry name" value="N-terminal domain of ligase-like"/>
    <property type="match status" value="1"/>
</dbReference>
<name>A0A240TXZ9_9BURK</name>
<dbReference type="InterPro" id="IPR050237">
    <property type="entry name" value="ATP-dep_AMP-bd_enzyme"/>
</dbReference>
<dbReference type="KEGG" id="acin:CBP34_00670"/>
<feature type="domain" description="AMP-binding enzyme C-terminal" evidence="2">
    <location>
        <begin position="437"/>
        <end position="512"/>
    </location>
</feature>
<dbReference type="SUPFAM" id="SSF56801">
    <property type="entry name" value="Acetyl-CoA synthetase-like"/>
    <property type="match status" value="1"/>
</dbReference>
<dbReference type="InterPro" id="IPR045851">
    <property type="entry name" value="AMP-bd_C_sf"/>
</dbReference>
<organism evidence="3 4">
    <name type="scientific">Acidovorax carolinensis</name>
    <dbReference type="NCBI Taxonomy" id="553814"/>
    <lineage>
        <taxon>Bacteria</taxon>
        <taxon>Pseudomonadati</taxon>
        <taxon>Pseudomonadota</taxon>
        <taxon>Betaproteobacteria</taxon>
        <taxon>Burkholderiales</taxon>
        <taxon>Comamonadaceae</taxon>
        <taxon>Acidovorax</taxon>
    </lineage>
</organism>
<keyword evidence="4" id="KW-1185">Reference proteome</keyword>
<proteinExistence type="predicted"/>
<dbReference type="Gene3D" id="3.30.300.30">
    <property type="match status" value="1"/>
</dbReference>
<feature type="domain" description="AMP-dependent synthetase/ligase" evidence="1">
    <location>
        <begin position="23"/>
        <end position="387"/>
    </location>
</feature>
<dbReference type="InterPro" id="IPR020845">
    <property type="entry name" value="AMP-binding_CS"/>
</dbReference>
<gene>
    <name evidence="3" type="ORF">CBP34_00670</name>
</gene>
<dbReference type="Pfam" id="PF00501">
    <property type="entry name" value="AMP-binding"/>
    <property type="match status" value="1"/>
</dbReference>
<sequence>MDKKETPLTALHTGATVAETYRAAFEQFPDRVALVLPDGSHWTYAGLQQRVHRMARALQALGLRHQDGLAILTGNRPEALVVLIACAWLGLRQTALHPLGALDDQAFVLQDAGIAALVVDPRYAERGQALQERGQQEGTPLRHVLSLGPSGLDDDLSAASAAHSGAALPIASRPEDIYRITYTGGTTGRPKGVVHRHRTTLTMTLQQLAGWEWPEELRFLIATPISHAGGAMVLPTLLRGGTLVLLDGYQPERFLQAVQQHRITATFLVPTQIYGLLDHPGLDHWDRSSLRYVLYGASPMAPARLAEAIQRFGPLFGQLYGQAEAPMTISYLRKDAHDLARPERLQSCGRPLPGNQVRLLDPQGQEVATGEVGELCVRSPLVMEGYLNRPDATQEAFAGGWLHTGDMARRDEGGYLYLVDRAKDMVITGGFNVYSSEVEACLALHPAVAQSAVIGMPDAKWGEAVVALVVLKPGASATPQALMDFVHAHKGALHTPKLLRLEPQLPVTPLGKIDKKALRARFWDGQARQVG</sequence>
<evidence type="ECO:0000313" key="4">
    <source>
        <dbReference type="Proteomes" id="UP000194432"/>
    </source>
</evidence>
<evidence type="ECO:0000313" key="3">
    <source>
        <dbReference type="EMBL" id="ART50472.1"/>
    </source>
</evidence>
<dbReference type="PROSITE" id="PS00455">
    <property type="entry name" value="AMP_BINDING"/>
    <property type="match status" value="1"/>
</dbReference>
<dbReference type="PANTHER" id="PTHR43767">
    <property type="entry name" value="LONG-CHAIN-FATTY-ACID--COA LIGASE"/>
    <property type="match status" value="1"/>
</dbReference>
<protein>
    <submittedName>
        <fullName evidence="3">Acyl-CoA synthetase</fullName>
    </submittedName>
</protein>
<dbReference type="EMBL" id="CP021361">
    <property type="protein sequence ID" value="ART50472.1"/>
    <property type="molecule type" value="Genomic_DNA"/>
</dbReference>
<reference evidence="3 4" key="1">
    <citation type="submission" date="2017-05" db="EMBL/GenBank/DDBJ databases">
        <title>Polyphasic characterization of four soil-derived phenanthrene-degrading Acidovorax strains and proposal of Acidovorax phenanthrenivorans sp. nov.</title>
        <authorList>
            <person name="Singleton D.R."/>
            <person name="Lee J."/>
            <person name="Dickey A.N."/>
            <person name="Stroud A."/>
            <person name="Scholl E.H."/>
            <person name="Wright F.A."/>
            <person name="Aitken M.D."/>
        </authorList>
    </citation>
    <scope>NUCLEOTIDE SEQUENCE [LARGE SCALE GENOMIC DNA]</scope>
    <source>
        <strain evidence="3">NA3</strain>
    </source>
</reference>